<dbReference type="Pfam" id="PF13727">
    <property type="entry name" value="CoA_binding_3"/>
    <property type="match status" value="1"/>
</dbReference>
<evidence type="ECO:0000259" key="3">
    <source>
        <dbReference type="Pfam" id="PF02719"/>
    </source>
</evidence>
<dbReference type="InterPro" id="IPR003869">
    <property type="entry name" value="Polysac_CapD-like"/>
</dbReference>
<accession>A0A348AI19</accession>
<dbReference type="InterPro" id="IPR036291">
    <property type="entry name" value="NAD(P)-bd_dom_sf"/>
</dbReference>
<dbReference type="PANTHER" id="PTHR43318:SF1">
    <property type="entry name" value="POLYSACCHARIDE BIOSYNTHESIS PROTEIN EPSC-RELATED"/>
    <property type="match status" value="1"/>
</dbReference>
<feature type="transmembrane region" description="Helical" evidence="2">
    <location>
        <begin position="7"/>
        <end position="30"/>
    </location>
</feature>
<reference evidence="4 5" key="1">
    <citation type="journal article" date="2018" name="Int. J. Syst. Evol. Microbiol.">
        <title>Methylomusa anaerophila gen. nov., sp. nov., an anaerobic methanol-utilizing bacterium isolated from a microbial fuel cell.</title>
        <authorList>
            <person name="Amano N."/>
            <person name="Yamamuro A."/>
            <person name="Miyahara M."/>
            <person name="Kouzuma A."/>
            <person name="Abe T."/>
            <person name="Watanabe K."/>
        </authorList>
    </citation>
    <scope>NUCLEOTIDE SEQUENCE [LARGE SCALE GENOMIC DNA]</scope>
    <source>
        <strain evidence="4 5">MMFC1</strain>
    </source>
</reference>
<dbReference type="CDD" id="cd05237">
    <property type="entry name" value="UDP_invert_4-6DH_SDR_e"/>
    <property type="match status" value="1"/>
</dbReference>
<dbReference type="Pfam" id="PF02719">
    <property type="entry name" value="Polysacc_synt_2"/>
    <property type="match status" value="1"/>
</dbReference>
<keyword evidence="2" id="KW-1133">Transmembrane helix</keyword>
<evidence type="ECO:0000313" key="4">
    <source>
        <dbReference type="EMBL" id="BBB90717.1"/>
    </source>
</evidence>
<comment type="similarity">
    <text evidence="1">Belongs to the polysaccharide synthase family.</text>
</comment>
<evidence type="ECO:0000256" key="2">
    <source>
        <dbReference type="SAM" id="Phobius"/>
    </source>
</evidence>
<keyword evidence="2" id="KW-0472">Membrane</keyword>
<name>A0A348AI19_9FIRM</name>
<dbReference type="RefSeq" id="WP_126307593.1">
    <property type="nucleotide sequence ID" value="NZ_AP018449.1"/>
</dbReference>
<feature type="domain" description="Polysaccharide biosynthesis protein CapD-like" evidence="3">
    <location>
        <begin position="285"/>
        <end position="568"/>
    </location>
</feature>
<proteinExistence type="inferred from homology"/>
<gene>
    <name evidence="4" type="primary">pglF_2</name>
    <name evidence="4" type="ORF">MAMMFC1_01378</name>
</gene>
<sequence>MNNAIRLLSMVLLDGFIVGTVPYIAALIRFEGAISEFYNSVILYTIPLTIFIRLGTFYAFGFYNRLWRYAGAKELLVIVGAVTVSSAIIAVISALTVYPIPKSIQLMSWFINIVFIGITRVIAHVSNFMPQGWSEHDIGVLIIGAGDTGAMVARALSRQDLAMRRNGIRKLVGFIDDEPYKQNRLLFGAKVLGKRSDLRRIISKHNVQEIILAIPSINGEFVREILADCRKERCRLKIAPNLDEWIKSGGKTLQLRSLQLEDLLRRSPVELNMGQVAEFLKDKSVLVTGAGGSIGSELCRQIASMSPRILYLLGKGENSIYAIESELREKYQDLTIEPLIVDVRDSKRINLIFSRCAPQVVFHAAAHKHVPLMEKQPDEAVSNNIFGTKTVAEAADRFGTEVFVMISTDKAVNPTSVMGATKRMAELIIQDMNKTSRTTFAAVRFGNVLGSRGSVIPLFQKQIAAGGPVTITHPDMKRYFMTIPEASSLVLQAGALAQGGEVFVLDMGEPVKILDMACSMIQIAGLIPHVDIKFDYIGLRPGEKLFEELLTAEEGVNVTKHEKIYTAKLKNVDRQNLQKGLTLLQQAASFSEIIQILSYLIPSYRPPAMVKEAAS</sequence>
<dbReference type="AlphaFoldDB" id="A0A348AI19"/>
<feature type="transmembrane region" description="Helical" evidence="2">
    <location>
        <begin position="75"/>
        <end position="100"/>
    </location>
</feature>
<dbReference type="EC" id="4.2.1.135" evidence="4"/>
<protein>
    <submittedName>
        <fullName evidence="4">UDP-N-acetyl-alpha-D-glucosamine C6 dehydratase</fullName>
        <ecNumber evidence="4">4.2.1.135</ecNumber>
    </submittedName>
</protein>
<dbReference type="InterPro" id="IPR051203">
    <property type="entry name" value="Polysaccharide_Synthase-Rel"/>
</dbReference>
<dbReference type="GO" id="GO:0016829">
    <property type="term" value="F:lyase activity"/>
    <property type="evidence" value="ECO:0007669"/>
    <property type="project" value="UniProtKB-KW"/>
</dbReference>
<keyword evidence="4" id="KW-0456">Lyase</keyword>
<organism evidence="4 5">
    <name type="scientific">Methylomusa anaerophila</name>
    <dbReference type="NCBI Taxonomy" id="1930071"/>
    <lineage>
        <taxon>Bacteria</taxon>
        <taxon>Bacillati</taxon>
        <taxon>Bacillota</taxon>
        <taxon>Negativicutes</taxon>
        <taxon>Selenomonadales</taxon>
        <taxon>Sporomusaceae</taxon>
        <taxon>Methylomusa</taxon>
    </lineage>
</organism>
<dbReference type="EMBL" id="AP018449">
    <property type="protein sequence ID" value="BBB90717.1"/>
    <property type="molecule type" value="Genomic_DNA"/>
</dbReference>
<evidence type="ECO:0000313" key="5">
    <source>
        <dbReference type="Proteomes" id="UP000276437"/>
    </source>
</evidence>
<dbReference type="Proteomes" id="UP000276437">
    <property type="component" value="Chromosome"/>
</dbReference>
<dbReference type="Gene3D" id="3.40.50.720">
    <property type="entry name" value="NAD(P)-binding Rossmann-like Domain"/>
    <property type="match status" value="2"/>
</dbReference>
<keyword evidence="5" id="KW-1185">Reference proteome</keyword>
<dbReference type="KEGG" id="mana:MAMMFC1_01378"/>
<keyword evidence="2" id="KW-0812">Transmembrane</keyword>
<feature type="transmembrane region" description="Helical" evidence="2">
    <location>
        <begin position="42"/>
        <end position="63"/>
    </location>
</feature>
<dbReference type="SUPFAM" id="SSF51735">
    <property type="entry name" value="NAD(P)-binding Rossmann-fold domains"/>
    <property type="match status" value="1"/>
</dbReference>
<dbReference type="SUPFAM" id="SSF53335">
    <property type="entry name" value="S-adenosyl-L-methionine-dependent methyltransferases"/>
    <property type="match status" value="1"/>
</dbReference>
<dbReference type="InterPro" id="IPR029063">
    <property type="entry name" value="SAM-dependent_MTases_sf"/>
</dbReference>
<evidence type="ECO:0000256" key="1">
    <source>
        <dbReference type="ARBA" id="ARBA00007430"/>
    </source>
</evidence>
<dbReference type="OrthoDB" id="9803111at2"/>
<dbReference type="PANTHER" id="PTHR43318">
    <property type="entry name" value="UDP-N-ACETYLGLUCOSAMINE 4,6-DEHYDRATASE"/>
    <property type="match status" value="1"/>
</dbReference>